<accession>A0A1H3FBA6</accession>
<gene>
    <name evidence="6" type="ORF">SAMN05444336_11242</name>
</gene>
<dbReference type="AlphaFoldDB" id="A0A1H3FBA6"/>
<dbReference type="PANTHER" id="PTHR43166:SF4">
    <property type="entry name" value="PHOSPHONATES IMPORT ATP-BINDING PROTEIN PHNC"/>
    <property type="match status" value="1"/>
</dbReference>
<sequence length="272" mass="29694">MNARGMTAMTDAAAPAAAPIVSGRKVGKLFGDFRALTDVSIDVAEGEVVCIIGPSGSGKTTFLRCINQLERIDNGALWLDGELVGFRLEGERLHPLPDGEIARQRRKTGMVFQRFNLFPHMTALQNVSEGPVQVLGESRAKATERARALLTRVGLGDKTDSFPKDLSGGQQQRTAIARALAMNPKVMLFDEPTSALDPELVGEVLAVMRDLAREGMTMIVVTHELGFAREVADRVVFMDQGRVVETGPAHALMDTPQEKRTRDFLRSVTHKD</sequence>
<evidence type="ECO:0000256" key="3">
    <source>
        <dbReference type="ARBA" id="ARBA00022741"/>
    </source>
</evidence>
<dbReference type="GO" id="GO:0015424">
    <property type="term" value="F:ABC-type amino acid transporter activity"/>
    <property type="evidence" value="ECO:0007669"/>
    <property type="project" value="InterPro"/>
</dbReference>
<name>A0A1H3FBA6_9RHOB</name>
<protein>
    <submittedName>
        <fullName evidence="6">Amino acid ABC transporter ATP-binding protein, PAAT family</fullName>
    </submittedName>
</protein>
<dbReference type="InterPro" id="IPR003593">
    <property type="entry name" value="AAA+_ATPase"/>
</dbReference>
<dbReference type="InterPro" id="IPR050086">
    <property type="entry name" value="MetN_ABC_transporter-like"/>
</dbReference>
<dbReference type="CDD" id="cd03262">
    <property type="entry name" value="ABC_HisP_GlnQ"/>
    <property type="match status" value="1"/>
</dbReference>
<dbReference type="PROSITE" id="PS50893">
    <property type="entry name" value="ABC_TRANSPORTER_2"/>
    <property type="match status" value="1"/>
</dbReference>
<evidence type="ECO:0000313" key="6">
    <source>
        <dbReference type="EMBL" id="SDX88333.1"/>
    </source>
</evidence>
<organism evidence="6 7">
    <name type="scientific">Albimonas donghaensis</name>
    <dbReference type="NCBI Taxonomy" id="356660"/>
    <lineage>
        <taxon>Bacteria</taxon>
        <taxon>Pseudomonadati</taxon>
        <taxon>Pseudomonadota</taxon>
        <taxon>Alphaproteobacteria</taxon>
        <taxon>Rhodobacterales</taxon>
        <taxon>Paracoccaceae</taxon>
        <taxon>Albimonas</taxon>
    </lineage>
</organism>
<keyword evidence="4 6" id="KW-0067">ATP-binding</keyword>
<dbReference type="SMART" id="SM00382">
    <property type="entry name" value="AAA"/>
    <property type="match status" value="1"/>
</dbReference>
<dbReference type="SUPFAM" id="SSF52540">
    <property type="entry name" value="P-loop containing nucleoside triphosphate hydrolases"/>
    <property type="match status" value="1"/>
</dbReference>
<evidence type="ECO:0000256" key="1">
    <source>
        <dbReference type="ARBA" id="ARBA00005417"/>
    </source>
</evidence>
<keyword evidence="7" id="KW-1185">Reference proteome</keyword>
<dbReference type="InterPro" id="IPR003439">
    <property type="entry name" value="ABC_transporter-like_ATP-bd"/>
</dbReference>
<reference evidence="6 7" key="1">
    <citation type="submission" date="2016-10" db="EMBL/GenBank/DDBJ databases">
        <authorList>
            <person name="de Groot N.N."/>
        </authorList>
    </citation>
    <scope>NUCLEOTIDE SEQUENCE [LARGE SCALE GENOMIC DNA]</scope>
    <source>
        <strain evidence="6 7">DSM 17890</strain>
    </source>
</reference>
<proteinExistence type="inferred from homology"/>
<keyword evidence="2" id="KW-0813">Transport</keyword>
<evidence type="ECO:0000256" key="2">
    <source>
        <dbReference type="ARBA" id="ARBA00022448"/>
    </source>
</evidence>
<comment type="similarity">
    <text evidence="1">Belongs to the ABC transporter superfamily.</text>
</comment>
<evidence type="ECO:0000259" key="5">
    <source>
        <dbReference type="PROSITE" id="PS50893"/>
    </source>
</evidence>
<dbReference type="Pfam" id="PF00005">
    <property type="entry name" value="ABC_tran"/>
    <property type="match status" value="1"/>
</dbReference>
<feature type="domain" description="ABC transporter" evidence="5">
    <location>
        <begin position="21"/>
        <end position="265"/>
    </location>
</feature>
<dbReference type="Proteomes" id="UP000199118">
    <property type="component" value="Unassembled WGS sequence"/>
</dbReference>
<evidence type="ECO:0000313" key="7">
    <source>
        <dbReference type="Proteomes" id="UP000199118"/>
    </source>
</evidence>
<dbReference type="Gene3D" id="3.40.50.300">
    <property type="entry name" value="P-loop containing nucleotide triphosphate hydrolases"/>
    <property type="match status" value="1"/>
</dbReference>
<evidence type="ECO:0000256" key="4">
    <source>
        <dbReference type="ARBA" id="ARBA00022840"/>
    </source>
</evidence>
<keyword evidence="3" id="KW-0547">Nucleotide-binding</keyword>
<dbReference type="InterPro" id="IPR030679">
    <property type="entry name" value="ABC_ATPase_HisP-typ"/>
</dbReference>
<dbReference type="EMBL" id="FNMZ01000012">
    <property type="protein sequence ID" value="SDX88333.1"/>
    <property type="molecule type" value="Genomic_DNA"/>
</dbReference>
<dbReference type="InterPro" id="IPR027417">
    <property type="entry name" value="P-loop_NTPase"/>
</dbReference>
<dbReference type="GO" id="GO:0016887">
    <property type="term" value="F:ATP hydrolysis activity"/>
    <property type="evidence" value="ECO:0007669"/>
    <property type="project" value="InterPro"/>
</dbReference>
<dbReference type="PIRSF" id="PIRSF039085">
    <property type="entry name" value="ABC_ATPase_HisP"/>
    <property type="match status" value="1"/>
</dbReference>
<dbReference type="GO" id="GO:0005524">
    <property type="term" value="F:ATP binding"/>
    <property type="evidence" value="ECO:0007669"/>
    <property type="project" value="UniProtKB-KW"/>
</dbReference>
<dbReference type="FunFam" id="3.40.50.300:FF:000020">
    <property type="entry name" value="Amino acid ABC transporter ATP-binding component"/>
    <property type="match status" value="1"/>
</dbReference>
<dbReference type="STRING" id="356660.SAMN05444336_11242"/>
<dbReference type="PANTHER" id="PTHR43166">
    <property type="entry name" value="AMINO ACID IMPORT ATP-BINDING PROTEIN"/>
    <property type="match status" value="1"/>
</dbReference>